<keyword evidence="1" id="KW-0808">Transferase</keyword>
<protein>
    <submittedName>
        <fullName evidence="1">Ribosomal RNA methyltransferase protein</fullName>
    </submittedName>
</protein>
<reference evidence="1 2" key="1">
    <citation type="submission" date="2016-09" db="EMBL/GenBank/DDBJ databases">
        <title>The complete genome sequences of Rhizobium gallicum, symbiovars gallicum and phaseoli, symbionts associated to common bean (Phaseolus vulgaris).</title>
        <authorList>
            <person name="Bustos P."/>
            <person name="Santamaria R.I."/>
            <person name="Perez-Carrascal O.M."/>
            <person name="Juarez S."/>
            <person name="Lozano L."/>
            <person name="Martinez-Flores I."/>
            <person name="Martinez-Romero E."/>
            <person name="Cevallos M."/>
            <person name="Romero D."/>
            <person name="Davila G."/>
            <person name="Gonzalez V."/>
        </authorList>
    </citation>
    <scope>NUCLEOTIDE SEQUENCE [LARGE SCALE GENOMIC DNA]</scope>
    <source>
        <strain evidence="1 2">8C-3</strain>
    </source>
</reference>
<evidence type="ECO:0000313" key="1">
    <source>
        <dbReference type="EMBL" id="APO74532.1"/>
    </source>
</evidence>
<dbReference type="GO" id="GO:0032259">
    <property type="term" value="P:methylation"/>
    <property type="evidence" value="ECO:0007669"/>
    <property type="project" value="UniProtKB-KW"/>
</dbReference>
<dbReference type="Gene3D" id="3.40.50.150">
    <property type="entry name" value="Vaccinia Virus protein VP39"/>
    <property type="match status" value="1"/>
</dbReference>
<dbReference type="FunFam" id="3.40.50.150:FF:000346">
    <property type="entry name" value="Phospholipid N-methyltransferase"/>
    <property type="match status" value="1"/>
</dbReference>
<evidence type="ECO:0000313" key="2">
    <source>
        <dbReference type="Proteomes" id="UP000185109"/>
    </source>
</evidence>
<dbReference type="SUPFAM" id="SSF53335">
    <property type="entry name" value="S-adenosyl-L-methionine-dependent methyltransferases"/>
    <property type="match status" value="1"/>
</dbReference>
<gene>
    <name evidence="1" type="ORF">AM571_CH01708</name>
</gene>
<proteinExistence type="predicted"/>
<accession>A0A1L5P2Y7</accession>
<organism evidence="1 2">
    <name type="scientific">Rhizobium etli 8C-3</name>
    <dbReference type="NCBI Taxonomy" id="538025"/>
    <lineage>
        <taxon>Bacteria</taxon>
        <taxon>Pseudomonadati</taxon>
        <taxon>Pseudomonadota</taxon>
        <taxon>Alphaproteobacteria</taxon>
        <taxon>Hyphomicrobiales</taxon>
        <taxon>Rhizobiaceae</taxon>
        <taxon>Rhizobium/Agrobacterium group</taxon>
        <taxon>Rhizobium</taxon>
    </lineage>
</organism>
<keyword evidence="1" id="KW-0489">Methyltransferase</keyword>
<dbReference type="RefSeq" id="WP_074061027.1">
    <property type="nucleotide sequence ID" value="NZ_CP017241.1"/>
</dbReference>
<dbReference type="InterPro" id="IPR029063">
    <property type="entry name" value="SAM-dependent_MTases_sf"/>
</dbReference>
<dbReference type="Proteomes" id="UP000185109">
    <property type="component" value="Chromosome"/>
</dbReference>
<dbReference type="AlphaFoldDB" id="A0A1L5P2Y7"/>
<name>A0A1L5P2Y7_RHIET</name>
<sequence>MTSEAQIPEHDTLSDLIRFFRAWLSDPLRVAAIIPSGVALANAMTREISIATGPVLELGAGTGVFTRGLIARGIPEDQLMLVESGSDFAELLQLRFPRAHTLRIDATRIRDVALSGQEGAGAVVSGLPLLSMPPRKVIAILDGAFSHLRPGGAFCQFTYGPRCPVPRTVLDRLGLKAARIGGTMANLPPASVYRIRRRPPPAFSVRMKAT</sequence>
<dbReference type="EMBL" id="CP017241">
    <property type="protein sequence ID" value="APO74532.1"/>
    <property type="molecule type" value="Genomic_DNA"/>
</dbReference>
<dbReference type="GO" id="GO:0008168">
    <property type="term" value="F:methyltransferase activity"/>
    <property type="evidence" value="ECO:0007669"/>
    <property type="project" value="UniProtKB-KW"/>
</dbReference>